<evidence type="ECO:0000259" key="1">
    <source>
        <dbReference type="Pfam" id="PF01927"/>
    </source>
</evidence>
<sequence>MKKFLVDSMLGKLAKWLRLLGYDTIYTDIKEPNKLKAFLEKDYIFLTRQHKWIHYRIFKHQPIYLVNANEPKTQLAEVIKRFKLEFSPRRFCSRCVICNVPLIEKEKEEVEIYVPEYISHTFSYFKVCPRCKRVYWAGSHQKRMQEFLKKIGFL</sequence>
<dbReference type="Pfam" id="PF01927">
    <property type="entry name" value="Mut7-C"/>
    <property type="match status" value="1"/>
</dbReference>
<dbReference type="PANTHER" id="PTHR39081:SF1">
    <property type="entry name" value="MUT7-C RNASE DOMAIN-CONTAINING PROTEIN"/>
    <property type="match status" value="1"/>
</dbReference>
<dbReference type="Proteomes" id="UP000886268">
    <property type="component" value="Unassembled WGS sequence"/>
</dbReference>
<gene>
    <name evidence="2" type="ORF">ENJ03_00620</name>
</gene>
<dbReference type="EMBL" id="DRKW01000035">
    <property type="protein sequence ID" value="HEB73710.1"/>
    <property type="molecule type" value="Genomic_DNA"/>
</dbReference>
<name>A0A7V1I3D2_DESA2</name>
<dbReference type="InterPro" id="IPR002782">
    <property type="entry name" value="Mut7-C_RNAse_dom"/>
</dbReference>
<organism evidence="2">
    <name type="scientific">Desulfofervidus auxilii</name>
    <dbReference type="NCBI Taxonomy" id="1621989"/>
    <lineage>
        <taxon>Bacteria</taxon>
        <taxon>Pseudomonadati</taxon>
        <taxon>Thermodesulfobacteriota</taxon>
        <taxon>Candidatus Desulfofervidia</taxon>
        <taxon>Candidatus Desulfofervidales</taxon>
        <taxon>Candidatus Desulfofervidaceae</taxon>
        <taxon>Candidatus Desulfofervidus</taxon>
    </lineage>
</organism>
<protein>
    <recommendedName>
        <fullName evidence="1">Mut7-C RNAse domain-containing protein</fullName>
    </recommendedName>
</protein>
<proteinExistence type="predicted"/>
<feature type="domain" description="Mut7-C RNAse" evidence="1">
    <location>
        <begin position="2"/>
        <end position="147"/>
    </location>
</feature>
<dbReference type="AlphaFoldDB" id="A0A7V1I3D2"/>
<dbReference type="PANTHER" id="PTHR39081">
    <property type="entry name" value="MUT7-C DOMAIN-CONTAINING PROTEIN"/>
    <property type="match status" value="1"/>
</dbReference>
<reference evidence="2" key="1">
    <citation type="journal article" date="2020" name="mSystems">
        <title>Genome- and Community-Level Interaction Insights into Carbon Utilization and Element Cycling Functions of Hydrothermarchaeota in Hydrothermal Sediment.</title>
        <authorList>
            <person name="Zhou Z."/>
            <person name="Liu Y."/>
            <person name="Xu W."/>
            <person name="Pan J."/>
            <person name="Luo Z.H."/>
            <person name="Li M."/>
        </authorList>
    </citation>
    <scope>NUCLEOTIDE SEQUENCE [LARGE SCALE GENOMIC DNA]</scope>
    <source>
        <strain evidence="2">HyVt-45</strain>
    </source>
</reference>
<evidence type="ECO:0000313" key="2">
    <source>
        <dbReference type="EMBL" id="HEB73710.1"/>
    </source>
</evidence>
<comment type="caution">
    <text evidence="2">The sequence shown here is derived from an EMBL/GenBank/DDBJ whole genome shotgun (WGS) entry which is preliminary data.</text>
</comment>
<accession>A0A7V1I3D2</accession>